<feature type="region of interest" description="Disordered" evidence="1">
    <location>
        <begin position="482"/>
        <end position="530"/>
    </location>
</feature>
<dbReference type="Proteomes" id="UP000019763">
    <property type="component" value="Unassembled WGS sequence"/>
</dbReference>
<name>A0A023AY22_GRENI</name>
<sequence length="561" mass="62870">MRAPRSRDVANWVPGVLAVGAGVCNNVVEKGSIDLRSLPPESMLKPLATESLRTKSSLVVSGTGRSKETVYWNNDCRCLTQLSITQQVFQDVDDAKVKLNELLSEEEWKNLKRITQADLWKCKLVYVELAAIISLFVDCPFGRVTERAERNVSDWLQGVGGFRVQNHWIAGCLLQCAGVSTRKIIDFIVDTLGYIPAKRRTSLECLGKGDLRYPTRRTVGDTRQLLLEREKILAAAPITARQFVEQIFPMVSPCLSELRAGVPRQVGPKRRTQRPRSPAVYLPRAGCLRKPRGGAAAAVASLKDAPRKARKLLGERAKKLLRIGVEDFEACSLDYVELGTIVDQRVRDAFGYVSRSVLVNTAATLEESTRSSHVNGWIAGCLLQYAEVPVLDLVDFCVQELKYAPSMLSRLECLKHSNARFRAWRTNARNPRARLQELLRGLHEKISLSQFKRLTSLNVDEQANFVFASHHPPFRSLDALDCTPSPLPPPSRPPPSLSSPSPPALKRTNASRTPGSPPQTMDPIFTTDPTVRDRDLLDPAMMYCHPDDLIQYLKWVEWDYY</sequence>
<proteinExistence type="predicted"/>
<keyword evidence="3" id="KW-1185">Reference proteome</keyword>
<reference evidence="2" key="1">
    <citation type="submission" date="2013-12" db="EMBL/GenBank/DDBJ databases">
        <authorList>
            <person name="Omoto C.K."/>
            <person name="Sibley D."/>
            <person name="Venepally P."/>
            <person name="Hadjithomas M."/>
            <person name="Karamycheva S."/>
            <person name="Brunk B."/>
            <person name="Roos D."/>
            <person name="Caler E."/>
            <person name="Lorenzi H."/>
        </authorList>
    </citation>
    <scope>NUCLEOTIDE SEQUENCE</scope>
</reference>
<evidence type="ECO:0000256" key="1">
    <source>
        <dbReference type="SAM" id="MobiDB-lite"/>
    </source>
</evidence>
<gene>
    <name evidence="2" type="ORF">GNI_183590</name>
</gene>
<evidence type="ECO:0000313" key="3">
    <source>
        <dbReference type="Proteomes" id="UP000019763"/>
    </source>
</evidence>
<feature type="compositionally biased region" description="Pro residues" evidence="1">
    <location>
        <begin position="485"/>
        <end position="503"/>
    </location>
</feature>
<organism evidence="2 3">
    <name type="scientific">Gregarina niphandrodes</name>
    <name type="common">Septate eugregarine</name>
    <dbReference type="NCBI Taxonomy" id="110365"/>
    <lineage>
        <taxon>Eukaryota</taxon>
        <taxon>Sar</taxon>
        <taxon>Alveolata</taxon>
        <taxon>Apicomplexa</taxon>
        <taxon>Conoidasida</taxon>
        <taxon>Gregarinasina</taxon>
        <taxon>Eugregarinorida</taxon>
        <taxon>Gregarinidae</taxon>
        <taxon>Gregarina</taxon>
    </lineage>
</organism>
<evidence type="ECO:0000313" key="2">
    <source>
        <dbReference type="EMBL" id="EZG43190.1"/>
    </source>
</evidence>
<dbReference type="RefSeq" id="XP_011133558.1">
    <property type="nucleotide sequence ID" value="XM_011135256.1"/>
</dbReference>
<accession>A0A023AY22</accession>
<dbReference type="AlphaFoldDB" id="A0A023AY22"/>
<dbReference type="GeneID" id="22916130"/>
<dbReference type="EMBL" id="AFNH02001390">
    <property type="protein sequence ID" value="EZG43190.1"/>
    <property type="molecule type" value="Genomic_DNA"/>
</dbReference>
<comment type="caution">
    <text evidence="2">The sequence shown here is derived from an EMBL/GenBank/DDBJ whole genome shotgun (WGS) entry which is preliminary data.</text>
</comment>
<protein>
    <submittedName>
        <fullName evidence="2">Uncharacterized protein</fullName>
    </submittedName>
</protein>
<dbReference type="VEuPathDB" id="CryptoDB:GNI_183590"/>